<dbReference type="EMBL" id="FOAJ01000021">
    <property type="protein sequence ID" value="SEM01617.1"/>
    <property type="molecule type" value="Genomic_DNA"/>
</dbReference>
<dbReference type="Pfam" id="PF03009">
    <property type="entry name" value="GDPD"/>
    <property type="match status" value="1"/>
</dbReference>
<evidence type="ECO:0000313" key="3">
    <source>
        <dbReference type="Proteomes" id="UP000199120"/>
    </source>
</evidence>
<gene>
    <name evidence="2" type="ORF">SAMN05192542_12152</name>
</gene>
<evidence type="ECO:0000313" key="2">
    <source>
        <dbReference type="EMBL" id="SEM01617.1"/>
    </source>
</evidence>
<protein>
    <submittedName>
        <fullName evidence="2">Glycerophosphoryl diester phosphodiesterase</fullName>
    </submittedName>
</protein>
<dbReference type="PROSITE" id="PS51704">
    <property type="entry name" value="GP_PDE"/>
    <property type="match status" value="1"/>
</dbReference>
<name>A0A1H7UYL7_9BURK</name>
<dbReference type="GO" id="GO:0008081">
    <property type="term" value="F:phosphoric diester hydrolase activity"/>
    <property type="evidence" value="ECO:0007669"/>
    <property type="project" value="InterPro"/>
</dbReference>
<dbReference type="SUPFAM" id="SSF51695">
    <property type="entry name" value="PLC-like phosphodiesterases"/>
    <property type="match status" value="1"/>
</dbReference>
<dbReference type="InterPro" id="IPR030395">
    <property type="entry name" value="GP_PDE_dom"/>
</dbReference>
<dbReference type="InterPro" id="IPR017946">
    <property type="entry name" value="PLC-like_Pdiesterase_TIM-brl"/>
</dbReference>
<dbReference type="GO" id="GO:0006629">
    <property type="term" value="P:lipid metabolic process"/>
    <property type="evidence" value="ECO:0007669"/>
    <property type="project" value="InterPro"/>
</dbReference>
<feature type="domain" description="GP-PDE" evidence="1">
    <location>
        <begin position="1"/>
        <end position="36"/>
    </location>
</feature>
<keyword evidence="3" id="KW-1185">Reference proteome</keyword>
<sequence length="36" mass="4007">MVEFDAKLSVDNVAFLLHDDTVGRTSNGRGRAARMR</sequence>
<proteinExistence type="predicted"/>
<organism evidence="2 3">
    <name type="scientific">Paraburkholderia caballeronis</name>
    <dbReference type="NCBI Taxonomy" id="416943"/>
    <lineage>
        <taxon>Bacteria</taxon>
        <taxon>Pseudomonadati</taxon>
        <taxon>Pseudomonadota</taxon>
        <taxon>Betaproteobacteria</taxon>
        <taxon>Burkholderiales</taxon>
        <taxon>Burkholderiaceae</taxon>
        <taxon>Paraburkholderia</taxon>
    </lineage>
</organism>
<dbReference type="AlphaFoldDB" id="A0A1H7UYL7"/>
<evidence type="ECO:0000259" key="1">
    <source>
        <dbReference type="PROSITE" id="PS51704"/>
    </source>
</evidence>
<dbReference type="Gene3D" id="3.20.20.190">
    <property type="entry name" value="Phosphatidylinositol (PI) phosphodiesterase"/>
    <property type="match status" value="1"/>
</dbReference>
<reference evidence="3" key="1">
    <citation type="submission" date="2016-10" db="EMBL/GenBank/DDBJ databases">
        <authorList>
            <person name="Varghese N."/>
            <person name="Submissions S."/>
        </authorList>
    </citation>
    <scope>NUCLEOTIDE SEQUENCE [LARGE SCALE GENOMIC DNA]</scope>
    <source>
        <strain evidence="3">LMG 26416</strain>
    </source>
</reference>
<dbReference type="Proteomes" id="UP000199120">
    <property type="component" value="Unassembled WGS sequence"/>
</dbReference>
<accession>A0A1H7UYL7</accession>